<dbReference type="Proteomes" id="UP001164472">
    <property type="component" value="Chromosome"/>
</dbReference>
<feature type="compositionally biased region" description="Low complexity" evidence="1">
    <location>
        <begin position="295"/>
        <end position="304"/>
    </location>
</feature>
<dbReference type="RefSeq" id="WP_251812630.1">
    <property type="nucleotide sequence ID" value="NZ_CP101527.1"/>
</dbReference>
<keyword evidence="3" id="KW-1185">Reference proteome</keyword>
<dbReference type="KEGG" id="asem:NNL22_16195"/>
<sequence>MIVFTITNNETDRVFVASSRNAPEDRWEQLITQANEGSEGEIFDEIRNHDTDVFSVEEWGFGEDPKEIRQLMREAQHDLGATVVNTGKVDALPPAKRKKLTDREASKLLEDIERSLANNNDDDLIPTPSMRKSDEVETDDVETNDVEAKEATPSSEKSSIVNDAPTAAKPETAKPVTVDRTESLIEQLARKVEREKAAARAQKLTAKKVQASAKPAASAKAAKDKQGKEKLPTGRTSSRLKEQQIRERIDKEREERAQAKQAAERREAVQMSKLIASIELRRKTQKPTKAKAKPAAKTGTLTKAAKTEQPTKATLSRSPAAKKPVVADKEQLTQALIKTGFIEKEEPVAAPVEPLFDRAMAIKSAKALNEIIRAKRAQQYAPKALISAKKSELITNVQDKRLQRMIEKEKAMLEAKKQAMSSSAAGEMAEIVARIDSRAQAGTQNSSRTQRGR</sequence>
<feature type="compositionally biased region" description="Low complexity" evidence="1">
    <location>
        <begin position="207"/>
        <end position="220"/>
    </location>
</feature>
<gene>
    <name evidence="2" type="ORF">NNL22_16195</name>
</gene>
<evidence type="ECO:0000313" key="3">
    <source>
        <dbReference type="Proteomes" id="UP001164472"/>
    </source>
</evidence>
<feature type="region of interest" description="Disordered" evidence="1">
    <location>
        <begin position="118"/>
        <end position="178"/>
    </location>
</feature>
<dbReference type="EMBL" id="CP101527">
    <property type="protein sequence ID" value="UZW74544.1"/>
    <property type="molecule type" value="Genomic_DNA"/>
</dbReference>
<feature type="compositionally biased region" description="Acidic residues" evidence="1">
    <location>
        <begin position="136"/>
        <end position="145"/>
    </location>
</feature>
<feature type="compositionally biased region" description="Basic and acidic residues" evidence="1">
    <location>
        <begin position="239"/>
        <end position="268"/>
    </location>
</feature>
<feature type="compositionally biased region" description="Basic residues" evidence="1">
    <location>
        <begin position="283"/>
        <end position="294"/>
    </location>
</feature>
<feature type="compositionally biased region" description="Polar residues" evidence="1">
    <location>
        <begin position="308"/>
        <end position="317"/>
    </location>
</feature>
<evidence type="ECO:0000256" key="1">
    <source>
        <dbReference type="SAM" id="MobiDB-lite"/>
    </source>
</evidence>
<organism evidence="2 3">
    <name type="scientific">Alkalimarinus sediminis</name>
    <dbReference type="NCBI Taxonomy" id="1632866"/>
    <lineage>
        <taxon>Bacteria</taxon>
        <taxon>Pseudomonadati</taxon>
        <taxon>Pseudomonadota</taxon>
        <taxon>Gammaproteobacteria</taxon>
        <taxon>Alteromonadales</taxon>
        <taxon>Alteromonadaceae</taxon>
        <taxon>Alkalimarinus</taxon>
    </lineage>
</organism>
<feature type="compositionally biased region" description="Low complexity" evidence="1">
    <location>
        <begin position="164"/>
        <end position="175"/>
    </location>
</feature>
<protein>
    <submittedName>
        <fullName evidence="2">Uncharacterized protein</fullName>
    </submittedName>
</protein>
<feature type="region of interest" description="Disordered" evidence="1">
    <location>
        <begin position="196"/>
        <end position="327"/>
    </location>
</feature>
<accession>A0A9E8HHJ7</accession>
<proteinExistence type="predicted"/>
<feature type="compositionally biased region" description="Polar residues" evidence="1">
    <location>
        <begin position="152"/>
        <end position="161"/>
    </location>
</feature>
<dbReference type="AlphaFoldDB" id="A0A9E8HHJ7"/>
<reference evidence="2" key="1">
    <citation type="submission" date="2022-07" db="EMBL/GenBank/DDBJ databases">
        <title>Alkalimarinus sp. nov., isolated from gut of a Alitta virens.</title>
        <authorList>
            <person name="Yang A.I."/>
            <person name="Shin N.-R."/>
        </authorList>
    </citation>
    <scope>NUCLEOTIDE SEQUENCE</scope>
    <source>
        <strain evidence="2">FA028</strain>
    </source>
</reference>
<name>A0A9E8HHJ7_9ALTE</name>
<evidence type="ECO:0000313" key="2">
    <source>
        <dbReference type="EMBL" id="UZW74544.1"/>
    </source>
</evidence>
<feature type="compositionally biased region" description="Basic and acidic residues" evidence="1">
    <location>
        <begin position="221"/>
        <end position="232"/>
    </location>
</feature>